<dbReference type="EMBL" id="JAOYFB010000002">
    <property type="protein sequence ID" value="KAK4006290.1"/>
    <property type="molecule type" value="Genomic_DNA"/>
</dbReference>
<sequence>MSNTTYAAPAYYTEAPKYYQTEAPKYYQTEAPKYYQTEAPKYYQTEAPKYYLLRPLNITRLRLQDIILQRPPSIPQHMLLLATTLKLRNTTQQPMQPHPTTLRLPRNAQIFGLDVKSFGLPTCHDGPNRIVQLLIRSIMTSADSSYLSIQPCNQLFRLALEWWANPIPTLDVSS</sequence>
<protein>
    <submittedName>
        <fullName evidence="1">Uncharacterized protein</fullName>
    </submittedName>
</protein>
<name>A0ABQ9Z0B6_9CRUS</name>
<evidence type="ECO:0000313" key="1">
    <source>
        <dbReference type="EMBL" id="KAK4006290.1"/>
    </source>
</evidence>
<proteinExistence type="predicted"/>
<dbReference type="PANTHER" id="PTHR23263">
    <property type="entry name" value="SMALL PROLINE-RICH PROTEIN"/>
    <property type="match status" value="1"/>
</dbReference>
<reference evidence="1 2" key="1">
    <citation type="journal article" date="2023" name="Nucleic Acids Res.">
        <title>The hologenome of Daphnia magna reveals possible DNA methylation and microbiome-mediated evolution of the host genome.</title>
        <authorList>
            <person name="Chaturvedi A."/>
            <person name="Li X."/>
            <person name="Dhandapani V."/>
            <person name="Marshall H."/>
            <person name="Kissane S."/>
            <person name="Cuenca-Cambronero M."/>
            <person name="Asole G."/>
            <person name="Calvet F."/>
            <person name="Ruiz-Romero M."/>
            <person name="Marangio P."/>
            <person name="Guigo R."/>
            <person name="Rago D."/>
            <person name="Mirbahai L."/>
            <person name="Eastwood N."/>
            <person name="Colbourne J.K."/>
            <person name="Zhou J."/>
            <person name="Mallon E."/>
            <person name="Orsini L."/>
        </authorList>
    </citation>
    <scope>NUCLEOTIDE SEQUENCE [LARGE SCALE GENOMIC DNA]</scope>
    <source>
        <strain evidence="1">LRV0_1</strain>
    </source>
</reference>
<evidence type="ECO:0000313" key="2">
    <source>
        <dbReference type="Proteomes" id="UP001234178"/>
    </source>
</evidence>
<dbReference type="Proteomes" id="UP001234178">
    <property type="component" value="Unassembled WGS sequence"/>
</dbReference>
<organism evidence="1 2">
    <name type="scientific">Daphnia magna</name>
    <dbReference type="NCBI Taxonomy" id="35525"/>
    <lineage>
        <taxon>Eukaryota</taxon>
        <taxon>Metazoa</taxon>
        <taxon>Ecdysozoa</taxon>
        <taxon>Arthropoda</taxon>
        <taxon>Crustacea</taxon>
        <taxon>Branchiopoda</taxon>
        <taxon>Diplostraca</taxon>
        <taxon>Cladocera</taxon>
        <taxon>Anomopoda</taxon>
        <taxon>Daphniidae</taxon>
        <taxon>Daphnia</taxon>
    </lineage>
</organism>
<comment type="caution">
    <text evidence="1">The sequence shown here is derived from an EMBL/GenBank/DDBJ whole genome shotgun (WGS) entry which is preliminary data.</text>
</comment>
<accession>A0ABQ9Z0B6</accession>
<keyword evidence="2" id="KW-1185">Reference proteome</keyword>
<gene>
    <name evidence="1" type="ORF">OUZ56_011444</name>
</gene>
<dbReference type="PANTHER" id="PTHR23263:SF124">
    <property type="entry name" value="SMALL PROLINE-RICH PROTEIN 3"/>
    <property type="match status" value="1"/>
</dbReference>